<gene>
    <name evidence="1" type="ORF">HNR53_001583</name>
</gene>
<reference evidence="1 2" key="1">
    <citation type="submission" date="2020-08" db="EMBL/GenBank/DDBJ databases">
        <title>Genomic Encyclopedia of Type Strains, Phase IV (KMG-IV): sequencing the most valuable type-strain genomes for metagenomic binning, comparative biology and taxonomic classification.</title>
        <authorList>
            <person name="Goeker M."/>
        </authorList>
    </citation>
    <scope>NUCLEOTIDE SEQUENCE [LARGE SCALE GENOMIC DNA]</scope>
    <source>
        <strain evidence="1 2">DSM 5391</strain>
    </source>
</reference>
<evidence type="ECO:0000313" key="2">
    <source>
        <dbReference type="Proteomes" id="UP000531594"/>
    </source>
</evidence>
<name>A0A7X0LUW5_9BACI</name>
<dbReference type="Proteomes" id="UP000531594">
    <property type="component" value="Unassembled WGS sequence"/>
</dbReference>
<dbReference type="AlphaFoldDB" id="A0A7X0LUW5"/>
<dbReference type="RefSeq" id="WP_184524576.1">
    <property type="nucleotide sequence ID" value="NZ_JACHGK010000004.1"/>
</dbReference>
<evidence type="ECO:0008006" key="3">
    <source>
        <dbReference type="Google" id="ProtNLM"/>
    </source>
</evidence>
<comment type="caution">
    <text evidence="1">The sequence shown here is derived from an EMBL/GenBank/DDBJ whole genome shotgun (WGS) entry which is preliminary data.</text>
</comment>
<proteinExistence type="predicted"/>
<evidence type="ECO:0000313" key="1">
    <source>
        <dbReference type="EMBL" id="MBB6444973.1"/>
    </source>
</evidence>
<dbReference type="InterPro" id="IPR012452">
    <property type="entry name" value="DUF1657"/>
</dbReference>
<dbReference type="EMBL" id="JACHGK010000004">
    <property type="protein sequence ID" value="MBB6444973.1"/>
    <property type="molecule type" value="Genomic_DNA"/>
</dbReference>
<organism evidence="1 2">
    <name type="scientific">Bacillus benzoevorans</name>
    <dbReference type="NCBI Taxonomy" id="1456"/>
    <lineage>
        <taxon>Bacteria</taxon>
        <taxon>Bacillati</taxon>
        <taxon>Bacillota</taxon>
        <taxon>Bacilli</taxon>
        <taxon>Bacillales</taxon>
        <taxon>Bacillaceae</taxon>
        <taxon>Bacillus</taxon>
    </lineage>
</organism>
<sequence length="68" mass="7822">MTIFSNVKQTLATVKSIEAQLSALALNSLDPSAQETFHNMMLLMEEVKQDLYKRTMEMQLEEPQYKPS</sequence>
<dbReference type="Pfam" id="PF07870">
    <property type="entry name" value="DUF1657"/>
    <property type="match status" value="1"/>
</dbReference>
<keyword evidence="2" id="KW-1185">Reference proteome</keyword>
<accession>A0A7X0LUW5</accession>
<protein>
    <recommendedName>
        <fullName evidence="3">DUF1657 domain-containing protein</fullName>
    </recommendedName>
</protein>